<dbReference type="Proteomes" id="UP000240419">
    <property type="component" value="Unassembled WGS sequence"/>
</dbReference>
<accession>A0A2P7VDB0</accession>
<proteinExistence type="predicted"/>
<name>A0A2P7VDB0_9BACL</name>
<dbReference type="SUPFAM" id="SSF48452">
    <property type="entry name" value="TPR-like"/>
    <property type="match status" value="1"/>
</dbReference>
<dbReference type="AlphaFoldDB" id="A0A2P7VDB0"/>
<dbReference type="RefSeq" id="WP_106838486.1">
    <property type="nucleotide sequence ID" value="NZ_JBCNIW010000019.1"/>
</dbReference>
<dbReference type="InterPro" id="IPR011990">
    <property type="entry name" value="TPR-like_helical_dom_sf"/>
</dbReference>
<sequence length="469" mass="54220">MGEGKTVQRSLRSEIEHHLKERGYTLTRLSEITGINQGVLSDLLNRIPPRAMTIGHLDALAHAFEQSQGWLYELYEAECFVEGRVSRSRVVPFLVRCAEIGRRDCIDSIVSKLLDDQKNTSILFLVAEQLFTKGKRKESVLFYQLVIDTDKNSHNERFVIAQYRLFRALQGTDSEKNLGAVIQFDPYRKRLPENYQLDALLQLANVCFSLHKWKEVERYADELRALATAVYQGELRGRKINRKTLPLKTERHLVVYYGQGFLLKSAALEKQGLYEEAKEYISGYADLSGFELLDETGQMEVEKFRLWATANRYTLDVLLGDIDVLPTYTRFLIDHPKEILSGLIAIMESANKHGFLVDGILKQFSNQINDFIDYDNLIQTDRYYRFRYELAMYRLNNGEYVSGMEDTLRCLVLSTIMKNDSGFIRCVTLFEAFRSHATDQQNREYKRIMEGVRNEAVDFAINSFSFGTV</sequence>
<dbReference type="Gene3D" id="1.25.40.10">
    <property type="entry name" value="Tetratricopeptide repeat domain"/>
    <property type="match status" value="1"/>
</dbReference>
<dbReference type="OrthoDB" id="2470416at2"/>
<dbReference type="GO" id="GO:0003677">
    <property type="term" value="F:DNA binding"/>
    <property type="evidence" value="ECO:0007669"/>
    <property type="project" value="UniProtKB-KW"/>
</dbReference>
<evidence type="ECO:0000313" key="3">
    <source>
        <dbReference type="Proteomes" id="UP000240419"/>
    </source>
</evidence>
<feature type="domain" description="HTH cro/C1-type" evidence="1">
    <location>
        <begin position="17"/>
        <end position="65"/>
    </location>
</feature>
<organism evidence="2 3">
    <name type="scientific">Brevibacillus fortis</name>
    <dbReference type="NCBI Taxonomy" id="2126352"/>
    <lineage>
        <taxon>Bacteria</taxon>
        <taxon>Bacillati</taxon>
        <taxon>Bacillota</taxon>
        <taxon>Bacilli</taxon>
        <taxon>Bacillales</taxon>
        <taxon>Paenibacillaceae</taxon>
        <taxon>Brevibacillus</taxon>
    </lineage>
</organism>
<comment type="caution">
    <text evidence="2">The sequence shown here is derived from an EMBL/GenBank/DDBJ whole genome shotgun (WGS) entry which is preliminary data.</text>
</comment>
<dbReference type="InterPro" id="IPR010982">
    <property type="entry name" value="Lambda_DNA-bd_dom_sf"/>
</dbReference>
<dbReference type="InterPro" id="IPR001387">
    <property type="entry name" value="Cro/C1-type_HTH"/>
</dbReference>
<keyword evidence="3" id="KW-1185">Reference proteome</keyword>
<protein>
    <submittedName>
        <fullName evidence="2">DNA-binding protein</fullName>
    </submittedName>
</protein>
<dbReference type="Pfam" id="PF13443">
    <property type="entry name" value="HTH_26"/>
    <property type="match status" value="1"/>
</dbReference>
<gene>
    <name evidence="2" type="ORF">C7R93_08880</name>
</gene>
<evidence type="ECO:0000313" key="2">
    <source>
        <dbReference type="EMBL" id="PSJ97226.1"/>
    </source>
</evidence>
<keyword evidence="2" id="KW-0238">DNA-binding</keyword>
<evidence type="ECO:0000259" key="1">
    <source>
        <dbReference type="Pfam" id="PF13443"/>
    </source>
</evidence>
<reference evidence="2 3" key="1">
    <citation type="submission" date="2018-03" db="EMBL/GenBank/DDBJ databases">
        <title>Brevisbacillus phylogenomics.</title>
        <authorList>
            <person name="Dunlap C."/>
        </authorList>
    </citation>
    <scope>NUCLEOTIDE SEQUENCE [LARGE SCALE GENOMIC DNA]</scope>
    <source>
        <strain evidence="2 3">NRRL NRS-1210</strain>
    </source>
</reference>
<dbReference type="EMBL" id="PXZM01000012">
    <property type="protein sequence ID" value="PSJ97226.1"/>
    <property type="molecule type" value="Genomic_DNA"/>
</dbReference>
<dbReference type="SUPFAM" id="SSF47413">
    <property type="entry name" value="lambda repressor-like DNA-binding domains"/>
    <property type="match status" value="1"/>
</dbReference>